<dbReference type="InterPro" id="IPR020094">
    <property type="entry name" value="TruA/RsuA/RluB/E/F_N"/>
</dbReference>
<feature type="domain" description="Pseudouridine synthase I TruA alpha/beta" evidence="6">
    <location>
        <begin position="399"/>
        <end position="479"/>
    </location>
</feature>
<dbReference type="InterPro" id="IPR001406">
    <property type="entry name" value="PsdUridine_synth_TruA"/>
</dbReference>
<feature type="region of interest" description="Disordered" evidence="5">
    <location>
        <begin position="257"/>
        <end position="337"/>
    </location>
</feature>
<dbReference type="GO" id="GO:0031119">
    <property type="term" value="P:tRNA pseudouridine synthesis"/>
    <property type="evidence" value="ECO:0007669"/>
    <property type="project" value="TreeGrafter"/>
</dbReference>
<dbReference type="Pfam" id="PF01416">
    <property type="entry name" value="PseudoU_synth_1"/>
    <property type="match status" value="1"/>
</dbReference>
<dbReference type="Gene3D" id="3.30.70.580">
    <property type="entry name" value="Pseudouridine synthase I, catalytic domain, N-terminal subdomain"/>
    <property type="match status" value="1"/>
</dbReference>
<accession>A0AAW1SGM6</accession>
<feature type="region of interest" description="Disordered" evidence="5">
    <location>
        <begin position="349"/>
        <end position="372"/>
    </location>
</feature>
<dbReference type="GO" id="GO:0003723">
    <property type="term" value="F:RNA binding"/>
    <property type="evidence" value="ECO:0007669"/>
    <property type="project" value="InterPro"/>
</dbReference>
<gene>
    <name evidence="7" type="ORF">WJX74_007519</name>
</gene>
<dbReference type="EMBL" id="JALJOS010000001">
    <property type="protein sequence ID" value="KAK9844843.1"/>
    <property type="molecule type" value="Genomic_DNA"/>
</dbReference>
<feature type="compositionally biased region" description="Polar residues" evidence="5">
    <location>
        <begin position="58"/>
        <end position="68"/>
    </location>
</feature>
<evidence type="ECO:0000313" key="8">
    <source>
        <dbReference type="Proteomes" id="UP001438707"/>
    </source>
</evidence>
<dbReference type="GO" id="GO:1990481">
    <property type="term" value="P:mRNA pseudouridine synthesis"/>
    <property type="evidence" value="ECO:0007669"/>
    <property type="project" value="TreeGrafter"/>
</dbReference>
<reference evidence="7 8" key="1">
    <citation type="journal article" date="2024" name="Nat. Commun.">
        <title>Phylogenomics reveals the evolutionary origins of lichenization in chlorophyte algae.</title>
        <authorList>
            <person name="Puginier C."/>
            <person name="Libourel C."/>
            <person name="Otte J."/>
            <person name="Skaloud P."/>
            <person name="Haon M."/>
            <person name="Grisel S."/>
            <person name="Petersen M."/>
            <person name="Berrin J.G."/>
            <person name="Delaux P.M."/>
            <person name="Dal Grande F."/>
            <person name="Keller J."/>
        </authorList>
    </citation>
    <scope>NUCLEOTIDE SEQUENCE [LARGE SCALE GENOMIC DNA]</scope>
    <source>
        <strain evidence="7 8">SAG 2145</strain>
    </source>
</reference>
<proteinExistence type="inferred from homology"/>
<dbReference type="PANTHER" id="PTHR11142:SF9">
    <property type="entry name" value="TRNA PSEUDOURIDINE SYNTHASE-RELATED"/>
    <property type="match status" value="1"/>
</dbReference>
<evidence type="ECO:0000256" key="5">
    <source>
        <dbReference type="SAM" id="MobiDB-lite"/>
    </source>
</evidence>
<keyword evidence="8" id="KW-1185">Reference proteome</keyword>
<dbReference type="PANTHER" id="PTHR11142">
    <property type="entry name" value="PSEUDOURIDYLATE SYNTHASE"/>
    <property type="match status" value="1"/>
</dbReference>
<dbReference type="Gene3D" id="3.30.70.660">
    <property type="entry name" value="Pseudouridine synthase I, catalytic domain, C-terminal subdomain"/>
    <property type="match status" value="2"/>
</dbReference>
<name>A0AAW1SGM6_9CHLO</name>
<feature type="compositionally biased region" description="Polar residues" evidence="5">
    <location>
        <begin position="30"/>
        <end position="41"/>
    </location>
</feature>
<dbReference type="Proteomes" id="UP001438707">
    <property type="component" value="Unassembled WGS sequence"/>
</dbReference>
<dbReference type="AlphaFoldDB" id="A0AAW1SGM6"/>
<comment type="similarity">
    <text evidence="1">Belongs to the tRNA pseudouridine synthase TruA family.</text>
</comment>
<dbReference type="InterPro" id="IPR020103">
    <property type="entry name" value="PsdUridine_synth_cat_dom_sf"/>
</dbReference>
<feature type="compositionally biased region" description="Basic residues" evidence="5">
    <location>
        <begin position="301"/>
        <end position="310"/>
    </location>
</feature>
<dbReference type="InterPro" id="IPR020095">
    <property type="entry name" value="PsdUridine_synth_TruA_C"/>
</dbReference>
<evidence type="ECO:0000256" key="2">
    <source>
        <dbReference type="ARBA" id="ARBA00022694"/>
    </source>
</evidence>
<organism evidence="7 8">
    <name type="scientific">Apatococcus lobatus</name>
    <dbReference type="NCBI Taxonomy" id="904363"/>
    <lineage>
        <taxon>Eukaryota</taxon>
        <taxon>Viridiplantae</taxon>
        <taxon>Chlorophyta</taxon>
        <taxon>core chlorophytes</taxon>
        <taxon>Trebouxiophyceae</taxon>
        <taxon>Chlorellales</taxon>
        <taxon>Chlorellaceae</taxon>
        <taxon>Apatococcus</taxon>
    </lineage>
</organism>
<keyword evidence="2" id="KW-0819">tRNA processing</keyword>
<dbReference type="GO" id="GO:0005634">
    <property type="term" value="C:nucleus"/>
    <property type="evidence" value="ECO:0007669"/>
    <property type="project" value="TreeGrafter"/>
</dbReference>
<dbReference type="GO" id="GO:0009982">
    <property type="term" value="F:pseudouridine synthase activity"/>
    <property type="evidence" value="ECO:0007669"/>
    <property type="project" value="InterPro"/>
</dbReference>
<evidence type="ECO:0000313" key="7">
    <source>
        <dbReference type="EMBL" id="KAK9844843.1"/>
    </source>
</evidence>
<comment type="catalytic activity">
    <reaction evidence="4">
        <text>a uridine in tRNA = a pseudouridine in tRNA</text>
        <dbReference type="Rhea" id="RHEA:54572"/>
        <dbReference type="Rhea" id="RHEA-COMP:13339"/>
        <dbReference type="Rhea" id="RHEA-COMP:13934"/>
        <dbReference type="ChEBI" id="CHEBI:65314"/>
        <dbReference type="ChEBI" id="CHEBI:65315"/>
    </reaction>
</comment>
<sequence>MLCKLHSGVPSVFLVRRALQCLHAPPPASRWNQSRAASATQHEPETQTESSETKTRLTRIQRSQQGLDTQDRRTPKSVKRKVAMYIGYVGSDFSGLQIQPDQPDSITVESVLQAALTEAELISEANSVSLTKVGWSRSSRTDKGVHSICTIISFKMELTLDAAASFGDEGLQVAARINPFLPEQVRVFALHYVNRSFNARSYCVQRTYHYYIPASVLGLQSHGDANNETMDRLRACLKTFEGSRAFHNYTKRRLYRLPAKPPKPPVPSDDGMHRPASSMPAESSSHEAAAIPLVGGAARRSTGRVQKHERRLSTSTDGDQNGAIQLDESLQPNDDSDGAMILNEAILDDDDDENDHNHNGAATEAGGSPDAVDLWPQRTLQFSYQDDWGPGDKLGSAHYRIVRKASASDVLQLTPNGTPCIRLTFCANSFVLHQIRHMVATAAAVAIGSIPPEFVDASLSPCCRTITPISPPQTLVLVDNMNSRYPMSEDRLELQEGGQSAQEYFYTQTVQPALSAMLEGIEWAQWRSELSRIQYDQGAMSLLLSQHAAWKATKPVRSSKQSDEQSTHAS</sequence>
<dbReference type="SUPFAM" id="SSF55120">
    <property type="entry name" value="Pseudouridine synthase"/>
    <property type="match status" value="2"/>
</dbReference>
<evidence type="ECO:0000256" key="3">
    <source>
        <dbReference type="ARBA" id="ARBA00023235"/>
    </source>
</evidence>
<dbReference type="FunFam" id="3.30.70.580:FF:000002">
    <property type="entry name" value="tRNA pseudouridine synthase"/>
    <property type="match status" value="1"/>
</dbReference>
<evidence type="ECO:0000256" key="1">
    <source>
        <dbReference type="ARBA" id="ARBA00009375"/>
    </source>
</evidence>
<evidence type="ECO:0000256" key="4">
    <source>
        <dbReference type="ARBA" id="ARBA00036943"/>
    </source>
</evidence>
<evidence type="ECO:0000259" key="6">
    <source>
        <dbReference type="Pfam" id="PF01416"/>
    </source>
</evidence>
<dbReference type="InterPro" id="IPR020097">
    <property type="entry name" value="PsdUridine_synth_TruA_a/b_dom"/>
</dbReference>
<comment type="caution">
    <text evidence="7">The sequence shown here is derived from an EMBL/GenBank/DDBJ whole genome shotgun (WGS) entry which is preliminary data.</text>
</comment>
<protein>
    <recommendedName>
        <fullName evidence="6">Pseudouridine synthase I TruA alpha/beta domain-containing protein</fullName>
    </recommendedName>
</protein>
<feature type="compositionally biased region" description="Polar residues" evidence="5">
    <location>
        <begin position="313"/>
        <end position="333"/>
    </location>
</feature>
<feature type="region of interest" description="Disordered" evidence="5">
    <location>
        <begin position="25"/>
        <end position="76"/>
    </location>
</feature>
<keyword evidence="3" id="KW-0413">Isomerase</keyword>